<evidence type="ECO:0000256" key="1">
    <source>
        <dbReference type="ARBA" id="ARBA00004123"/>
    </source>
</evidence>
<keyword evidence="8" id="KW-1185">Reference proteome</keyword>
<dbReference type="GO" id="GO:0003677">
    <property type="term" value="F:DNA binding"/>
    <property type="evidence" value="ECO:0007669"/>
    <property type="project" value="UniProtKB-KW"/>
</dbReference>
<dbReference type="SMART" id="SM01019">
    <property type="entry name" value="B3"/>
    <property type="match status" value="1"/>
</dbReference>
<name>A0AA39TP55_ACESA</name>
<proteinExistence type="predicted"/>
<dbReference type="Pfam" id="PF02362">
    <property type="entry name" value="B3"/>
    <property type="match status" value="1"/>
</dbReference>
<keyword evidence="3" id="KW-0238">DNA-binding</keyword>
<sequence>MAQRNFAVSKILSVSDVRDRVELPAEIRKHMQPMMNGNNSMELKAIDIWGQEWTLKYCFYVLSNGKLRNHFFSRAGWRQIVNDNGVRPGDKLVFSRDQVVGADGVLEYMIQVKRQNKTFSGKIAAVHDSGADGESFYEEEVIKPKSQPRMTFQGYAMWN</sequence>
<evidence type="ECO:0000313" key="8">
    <source>
        <dbReference type="Proteomes" id="UP001168877"/>
    </source>
</evidence>
<comment type="caution">
    <text evidence="7">The sequence shown here is derived from an EMBL/GenBank/DDBJ whole genome shotgun (WGS) entry which is preliminary data.</text>
</comment>
<evidence type="ECO:0000256" key="5">
    <source>
        <dbReference type="ARBA" id="ARBA00023242"/>
    </source>
</evidence>
<dbReference type="GO" id="GO:0005634">
    <property type="term" value="C:nucleus"/>
    <property type="evidence" value="ECO:0007669"/>
    <property type="project" value="UniProtKB-SubCell"/>
</dbReference>
<feature type="domain" description="TF-B3" evidence="6">
    <location>
        <begin position="6"/>
        <end position="116"/>
    </location>
</feature>
<dbReference type="EMBL" id="JAUESC010000001">
    <property type="protein sequence ID" value="KAK0607070.1"/>
    <property type="molecule type" value="Genomic_DNA"/>
</dbReference>
<gene>
    <name evidence="7" type="ORF">LWI29_008810</name>
</gene>
<dbReference type="Gene3D" id="2.40.330.10">
    <property type="entry name" value="DNA-binding pseudobarrel domain"/>
    <property type="match status" value="1"/>
</dbReference>
<keyword evidence="2" id="KW-0805">Transcription regulation</keyword>
<evidence type="ECO:0000256" key="3">
    <source>
        <dbReference type="ARBA" id="ARBA00023125"/>
    </source>
</evidence>
<evidence type="ECO:0000256" key="4">
    <source>
        <dbReference type="ARBA" id="ARBA00023163"/>
    </source>
</evidence>
<dbReference type="InterPro" id="IPR003340">
    <property type="entry name" value="B3_DNA-bd"/>
</dbReference>
<dbReference type="InterPro" id="IPR015300">
    <property type="entry name" value="DNA-bd_pseudobarrel_sf"/>
</dbReference>
<keyword evidence="4" id="KW-0804">Transcription</keyword>
<evidence type="ECO:0000259" key="6">
    <source>
        <dbReference type="PROSITE" id="PS50863"/>
    </source>
</evidence>
<dbReference type="PROSITE" id="PS50863">
    <property type="entry name" value="B3"/>
    <property type="match status" value="1"/>
</dbReference>
<reference evidence="7" key="1">
    <citation type="journal article" date="2022" name="Plant J.">
        <title>Strategies of tolerance reflected in two North American maple genomes.</title>
        <authorList>
            <person name="McEvoy S.L."/>
            <person name="Sezen U.U."/>
            <person name="Trouern-Trend A."/>
            <person name="McMahon S.M."/>
            <person name="Schaberg P.G."/>
            <person name="Yang J."/>
            <person name="Wegrzyn J.L."/>
            <person name="Swenson N.G."/>
        </authorList>
    </citation>
    <scope>NUCLEOTIDE SEQUENCE</scope>
    <source>
        <strain evidence="7">NS2018</strain>
    </source>
</reference>
<dbReference type="SUPFAM" id="SSF101936">
    <property type="entry name" value="DNA-binding pseudobarrel domain"/>
    <property type="match status" value="1"/>
</dbReference>
<evidence type="ECO:0000313" key="7">
    <source>
        <dbReference type="EMBL" id="KAK0607070.1"/>
    </source>
</evidence>
<organism evidence="7 8">
    <name type="scientific">Acer saccharum</name>
    <name type="common">Sugar maple</name>
    <dbReference type="NCBI Taxonomy" id="4024"/>
    <lineage>
        <taxon>Eukaryota</taxon>
        <taxon>Viridiplantae</taxon>
        <taxon>Streptophyta</taxon>
        <taxon>Embryophyta</taxon>
        <taxon>Tracheophyta</taxon>
        <taxon>Spermatophyta</taxon>
        <taxon>Magnoliopsida</taxon>
        <taxon>eudicotyledons</taxon>
        <taxon>Gunneridae</taxon>
        <taxon>Pentapetalae</taxon>
        <taxon>rosids</taxon>
        <taxon>malvids</taxon>
        <taxon>Sapindales</taxon>
        <taxon>Sapindaceae</taxon>
        <taxon>Hippocastanoideae</taxon>
        <taxon>Acereae</taxon>
        <taxon>Acer</taxon>
    </lineage>
</organism>
<dbReference type="CDD" id="cd10017">
    <property type="entry name" value="B3_DNA"/>
    <property type="match status" value="1"/>
</dbReference>
<dbReference type="AlphaFoldDB" id="A0AA39TP55"/>
<evidence type="ECO:0000256" key="2">
    <source>
        <dbReference type="ARBA" id="ARBA00023015"/>
    </source>
</evidence>
<reference evidence="7" key="2">
    <citation type="submission" date="2023-06" db="EMBL/GenBank/DDBJ databases">
        <authorList>
            <person name="Swenson N.G."/>
            <person name="Wegrzyn J.L."/>
            <person name="Mcevoy S.L."/>
        </authorList>
    </citation>
    <scope>NUCLEOTIDE SEQUENCE</scope>
    <source>
        <strain evidence="7">NS2018</strain>
        <tissue evidence="7">Leaf</tissue>
    </source>
</reference>
<comment type="subcellular location">
    <subcellularLocation>
        <location evidence="1">Nucleus</location>
    </subcellularLocation>
</comment>
<accession>A0AA39TP55</accession>
<protein>
    <recommendedName>
        <fullName evidence="6">TF-B3 domain-containing protein</fullName>
    </recommendedName>
</protein>
<dbReference type="Proteomes" id="UP001168877">
    <property type="component" value="Unassembled WGS sequence"/>
</dbReference>
<keyword evidence="5" id="KW-0539">Nucleus</keyword>